<dbReference type="PANTHER" id="PTHR30146">
    <property type="entry name" value="LACI-RELATED TRANSCRIPTIONAL REPRESSOR"/>
    <property type="match status" value="1"/>
</dbReference>
<dbReference type="Gene3D" id="3.40.50.2300">
    <property type="match status" value="2"/>
</dbReference>
<name>A0ABW1INN8_9BACL</name>
<dbReference type="Proteomes" id="UP001596250">
    <property type="component" value="Unassembled WGS sequence"/>
</dbReference>
<reference evidence="6" key="1">
    <citation type="journal article" date="2019" name="Int. J. Syst. Evol. Microbiol.">
        <title>The Global Catalogue of Microorganisms (GCM) 10K type strain sequencing project: providing services to taxonomists for standard genome sequencing and annotation.</title>
        <authorList>
            <consortium name="The Broad Institute Genomics Platform"/>
            <consortium name="The Broad Institute Genome Sequencing Center for Infectious Disease"/>
            <person name="Wu L."/>
            <person name="Ma J."/>
        </authorList>
    </citation>
    <scope>NUCLEOTIDE SEQUENCE [LARGE SCALE GENOMIC DNA]</scope>
    <source>
        <strain evidence="6">CCM 8749</strain>
    </source>
</reference>
<dbReference type="Pfam" id="PF00356">
    <property type="entry name" value="LacI"/>
    <property type="match status" value="1"/>
</dbReference>
<dbReference type="SMART" id="SM00354">
    <property type="entry name" value="HTH_LACI"/>
    <property type="match status" value="1"/>
</dbReference>
<evidence type="ECO:0000256" key="1">
    <source>
        <dbReference type="ARBA" id="ARBA00023015"/>
    </source>
</evidence>
<keyword evidence="1" id="KW-0805">Transcription regulation</keyword>
<dbReference type="PANTHER" id="PTHR30146:SF154">
    <property type="entry name" value="TRANSCRIPTION REGULATOR, MEMBER OF GALR FAMILY"/>
    <property type="match status" value="1"/>
</dbReference>
<dbReference type="SUPFAM" id="SSF53822">
    <property type="entry name" value="Periplasmic binding protein-like I"/>
    <property type="match status" value="1"/>
</dbReference>
<protein>
    <submittedName>
        <fullName evidence="5">LacI family DNA-binding transcriptional regulator</fullName>
    </submittedName>
</protein>
<evidence type="ECO:0000259" key="4">
    <source>
        <dbReference type="PROSITE" id="PS50932"/>
    </source>
</evidence>
<comment type="caution">
    <text evidence="5">The sequence shown here is derived from an EMBL/GenBank/DDBJ whole genome shotgun (WGS) entry which is preliminary data.</text>
</comment>
<proteinExistence type="predicted"/>
<feature type="domain" description="HTH lacI-type" evidence="4">
    <location>
        <begin position="1"/>
        <end position="55"/>
    </location>
</feature>
<evidence type="ECO:0000256" key="3">
    <source>
        <dbReference type="ARBA" id="ARBA00023163"/>
    </source>
</evidence>
<dbReference type="InterPro" id="IPR010982">
    <property type="entry name" value="Lambda_DNA-bd_dom_sf"/>
</dbReference>
<accession>A0ABW1INN8</accession>
<dbReference type="CDD" id="cd06267">
    <property type="entry name" value="PBP1_LacI_sugar_binding-like"/>
    <property type="match status" value="1"/>
</dbReference>
<dbReference type="CDD" id="cd01392">
    <property type="entry name" value="HTH_LacI"/>
    <property type="match status" value="1"/>
</dbReference>
<dbReference type="Gene3D" id="1.10.260.40">
    <property type="entry name" value="lambda repressor-like DNA-binding domains"/>
    <property type="match status" value="1"/>
</dbReference>
<dbReference type="EMBL" id="JBHSQV010000128">
    <property type="protein sequence ID" value="MFC5986707.1"/>
    <property type="molecule type" value="Genomic_DNA"/>
</dbReference>
<dbReference type="PROSITE" id="PS50932">
    <property type="entry name" value="HTH_LACI_2"/>
    <property type="match status" value="1"/>
</dbReference>
<dbReference type="InterPro" id="IPR028082">
    <property type="entry name" value="Peripla_BP_I"/>
</dbReference>
<keyword evidence="3" id="KW-0804">Transcription</keyword>
<dbReference type="GO" id="GO:0003677">
    <property type="term" value="F:DNA binding"/>
    <property type="evidence" value="ECO:0007669"/>
    <property type="project" value="UniProtKB-KW"/>
</dbReference>
<organism evidence="5 6">
    <name type="scientific">Marinicrinis lubricantis</name>
    <dbReference type="NCBI Taxonomy" id="2086470"/>
    <lineage>
        <taxon>Bacteria</taxon>
        <taxon>Bacillati</taxon>
        <taxon>Bacillota</taxon>
        <taxon>Bacilli</taxon>
        <taxon>Bacillales</taxon>
        <taxon>Paenibacillaceae</taxon>
    </lineage>
</organism>
<keyword evidence="2 5" id="KW-0238">DNA-binding</keyword>
<sequence length="350" mass="39467">MNIKTIAKMSGVSVSTVSKIINNYPDISEETRTKVLRIMEEIGYRPSLNTKSTTFRKSKMVGVVFAGKLNVDFTHPFFVDVINAFKKQIGLLGYDLLFFSNEKFLDGGEDYLARCRHFQVDGCIIIAGDEVESSVYDLDQSEIPCVGVDIKLSEKNSAFIMSDNEKISSKVVEHFYLNGYRDIGFLGIDRYSEVTSTREKAFINSLQNFGLAYRKDWFVYSQDFREEDGYQAVKQLTDRTDQLPQAIFAVTDLLAFGAIRALKEKGYRVPQDVAVIGCDDIDACRYTDPPLTTVKQDKQKIGRLAALMLFDLMNKQMDVKRIMVEPELVIRQSCGGSGIWSSANPITQSS</sequence>
<dbReference type="Pfam" id="PF13377">
    <property type="entry name" value="Peripla_BP_3"/>
    <property type="match status" value="1"/>
</dbReference>
<keyword evidence="6" id="KW-1185">Reference proteome</keyword>
<dbReference type="RefSeq" id="WP_379894027.1">
    <property type="nucleotide sequence ID" value="NZ_CBCSCT010000079.1"/>
</dbReference>
<dbReference type="InterPro" id="IPR046335">
    <property type="entry name" value="LacI/GalR-like_sensor"/>
</dbReference>
<gene>
    <name evidence="5" type="ORF">ACFPXP_09785</name>
</gene>
<dbReference type="SUPFAM" id="SSF47413">
    <property type="entry name" value="lambda repressor-like DNA-binding domains"/>
    <property type="match status" value="1"/>
</dbReference>
<evidence type="ECO:0000256" key="2">
    <source>
        <dbReference type="ARBA" id="ARBA00023125"/>
    </source>
</evidence>
<evidence type="ECO:0000313" key="6">
    <source>
        <dbReference type="Proteomes" id="UP001596250"/>
    </source>
</evidence>
<evidence type="ECO:0000313" key="5">
    <source>
        <dbReference type="EMBL" id="MFC5986707.1"/>
    </source>
</evidence>
<dbReference type="InterPro" id="IPR000843">
    <property type="entry name" value="HTH_LacI"/>
</dbReference>